<keyword evidence="1 10" id="KW-0540">Nuclease</keyword>
<feature type="binding site" evidence="10">
    <location>
        <position position="162"/>
    </location>
    <ligand>
        <name>Mn(2+)</name>
        <dbReference type="ChEBI" id="CHEBI:29035"/>
    </ligand>
</feature>
<comment type="cofactor">
    <cofactor evidence="10">
        <name>Mg(2+)</name>
        <dbReference type="ChEBI" id="CHEBI:18420"/>
    </cofactor>
    <cofactor evidence="10">
        <name>Mn(2+)</name>
        <dbReference type="ChEBI" id="CHEBI:29035"/>
    </cofactor>
</comment>
<accession>A0A1W6LLN6</accession>
<dbReference type="InterPro" id="IPR042211">
    <property type="entry name" value="CRISPR-assoc_Cas1_N"/>
</dbReference>
<evidence type="ECO:0000256" key="1">
    <source>
        <dbReference type="ARBA" id="ARBA00022722"/>
    </source>
</evidence>
<keyword evidence="6 10" id="KW-0051">Antiviral defense</keyword>
<keyword evidence="4 10" id="KW-0378">Hydrolase</keyword>
<feature type="binding site" evidence="10">
    <location>
        <position position="230"/>
    </location>
    <ligand>
        <name>Mn(2+)</name>
        <dbReference type="ChEBI" id="CHEBI:29035"/>
    </ligand>
</feature>
<keyword evidence="5 10" id="KW-0460">Magnesium</keyword>
<evidence type="ECO:0000256" key="10">
    <source>
        <dbReference type="HAMAP-Rule" id="MF_01470"/>
    </source>
</evidence>
<keyword evidence="3 10" id="KW-0255">Endonuclease</keyword>
<evidence type="ECO:0000256" key="3">
    <source>
        <dbReference type="ARBA" id="ARBA00022759"/>
    </source>
</evidence>
<reference evidence="12" key="1">
    <citation type="submission" date="2017-04" db="EMBL/GenBank/DDBJ databases">
        <title>Comparative genomics and description of representatives of a novel lineage of planctomycetes thriving in anoxic sediments.</title>
        <authorList>
            <person name="Spring S."/>
            <person name="Bunk B."/>
            <person name="Sproer C."/>
        </authorList>
    </citation>
    <scope>NUCLEOTIDE SEQUENCE [LARGE SCALE GENOMIC DNA]</scope>
    <source>
        <strain evidence="12">ST-PulAB-D4</strain>
    </source>
</reference>
<protein>
    <recommendedName>
        <fullName evidence="10">CRISPR-associated endonuclease Cas1</fullName>
        <ecNumber evidence="10">3.1.-.-</ecNumber>
    </recommendedName>
</protein>
<dbReference type="GO" id="GO:0016787">
    <property type="term" value="F:hydrolase activity"/>
    <property type="evidence" value="ECO:0007669"/>
    <property type="project" value="UniProtKB-KW"/>
</dbReference>
<dbReference type="NCBIfam" id="TIGR03640">
    <property type="entry name" value="cas1_DVULG"/>
    <property type="match status" value="1"/>
</dbReference>
<keyword evidence="2 10" id="KW-0479">Metal-binding</keyword>
<evidence type="ECO:0000313" key="11">
    <source>
        <dbReference type="EMBL" id="ARN56662.1"/>
    </source>
</evidence>
<sequence length="339" mass="38306">MLNTLFVTTQGAYLSKKGDTVLVNIDREVKLRVPIHTLSQITCFGQISMSPFLMGLCGEKGVSVSFLTENGRFLARVNGPVSGNVLLRKAQFEFQQKNGKTSKLAGKFVTAKIANYRAVLQRALRDNPENKSDELNKASKYMKSSAFVALESESLDIIRGIEGEAARTYFSVFDHLILCQKEDFKFTSRSKRPPLDKINAMLSFAYTLLVNDVRSALESVGLDPAVGFLHSLRPGRPSLALDIMEELRPIFGDRLILSLINRKQITSSGFKKTESGAVEMNEETRKLLINAYQKRKQDEIIHPFTKEKIKFGLLPHLQAMLLARFLRAEMEDYPPYFWK</sequence>
<dbReference type="AlphaFoldDB" id="A0A1W6LLN6"/>
<dbReference type="GO" id="GO:0051607">
    <property type="term" value="P:defense response to virus"/>
    <property type="evidence" value="ECO:0007669"/>
    <property type="project" value="UniProtKB-UniRule"/>
</dbReference>
<evidence type="ECO:0000313" key="12">
    <source>
        <dbReference type="Proteomes" id="UP000193334"/>
    </source>
</evidence>
<dbReference type="HAMAP" id="MF_01470">
    <property type="entry name" value="Cas1"/>
    <property type="match status" value="1"/>
</dbReference>
<dbReference type="GO" id="GO:0004520">
    <property type="term" value="F:DNA endonuclease activity"/>
    <property type="evidence" value="ECO:0007669"/>
    <property type="project" value="InterPro"/>
</dbReference>
<evidence type="ECO:0000256" key="4">
    <source>
        <dbReference type="ARBA" id="ARBA00022801"/>
    </source>
</evidence>
<dbReference type="STRING" id="1941349.STSP1_01051"/>
<organism evidence="11 12">
    <name type="scientific">Sedimentisphaera salicampi</name>
    <dbReference type="NCBI Taxonomy" id="1941349"/>
    <lineage>
        <taxon>Bacteria</taxon>
        <taxon>Pseudomonadati</taxon>
        <taxon>Planctomycetota</taxon>
        <taxon>Phycisphaerae</taxon>
        <taxon>Sedimentisphaerales</taxon>
        <taxon>Sedimentisphaeraceae</taxon>
        <taxon>Sedimentisphaera</taxon>
    </lineage>
</organism>
<keyword evidence="7 10" id="KW-0238">DNA-binding</keyword>
<dbReference type="GO" id="GO:0046872">
    <property type="term" value="F:metal ion binding"/>
    <property type="evidence" value="ECO:0007669"/>
    <property type="project" value="UniProtKB-UniRule"/>
</dbReference>
<evidence type="ECO:0000256" key="9">
    <source>
        <dbReference type="ARBA" id="ARBA00038592"/>
    </source>
</evidence>
<gene>
    <name evidence="11" type="primary">cas1_1</name>
    <name evidence="10" type="synonym">cas1</name>
    <name evidence="11" type="ORF">STSP1_01051</name>
</gene>
<evidence type="ECO:0000256" key="2">
    <source>
        <dbReference type="ARBA" id="ARBA00022723"/>
    </source>
</evidence>
<comment type="subunit">
    <text evidence="9 10">Homodimer, forms a heterotetramer with a Cas2 homodimer.</text>
</comment>
<dbReference type="GO" id="GO:0003677">
    <property type="term" value="F:DNA binding"/>
    <property type="evidence" value="ECO:0007669"/>
    <property type="project" value="UniProtKB-KW"/>
</dbReference>
<dbReference type="Gene3D" id="3.100.10.20">
    <property type="entry name" value="CRISPR-associated endonuclease Cas1, N-terminal domain"/>
    <property type="match status" value="1"/>
</dbReference>
<dbReference type="InterPro" id="IPR019856">
    <property type="entry name" value="CRISPR-assoc_Cas1_DVULG"/>
</dbReference>
<name>A0A1W6LLN6_9BACT</name>
<evidence type="ECO:0000256" key="8">
    <source>
        <dbReference type="ARBA" id="ARBA00023211"/>
    </source>
</evidence>
<keyword evidence="12" id="KW-1185">Reference proteome</keyword>
<dbReference type="NCBIfam" id="TIGR00287">
    <property type="entry name" value="cas1"/>
    <property type="match status" value="1"/>
</dbReference>
<dbReference type="EC" id="3.1.-.-" evidence="10"/>
<comment type="similarity">
    <text evidence="10">Belongs to the CRISPR-associated endonuclease Cas1 family.</text>
</comment>
<proteinExistence type="inferred from homology"/>
<dbReference type="InterPro" id="IPR050646">
    <property type="entry name" value="Cas1"/>
</dbReference>
<dbReference type="InterPro" id="IPR002729">
    <property type="entry name" value="CRISPR-assoc_Cas1"/>
</dbReference>
<dbReference type="Gene3D" id="1.20.120.920">
    <property type="entry name" value="CRISPR-associated endonuclease Cas1, C-terminal domain"/>
    <property type="match status" value="1"/>
</dbReference>
<dbReference type="GO" id="GO:0043571">
    <property type="term" value="P:maintenance of CRISPR repeat elements"/>
    <property type="evidence" value="ECO:0007669"/>
    <property type="project" value="UniProtKB-UniRule"/>
</dbReference>
<evidence type="ECO:0000256" key="5">
    <source>
        <dbReference type="ARBA" id="ARBA00022842"/>
    </source>
</evidence>
<dbReference type="Proteomes" id="UP000193334">
    <property type="component" value="Chromosome"/>
</dbReference>
<dbReference type="PANTHER" id="PTHR34353:SF2">
    <property type="entry name" value="CRISPR-ASSOCIATED ENDONUCLEASE CAS1 1"/>
    <property type="match status" value="1"/>
</dbReference>
<dbReference type="KEGG" id="pbp:STSP1_01051"/>
<dbReference type="Pfam" id="PF01867">
    <property type="entry name" value="Cas_Cas1"/>
    <property type="match status" value="1"/>
</dbReference>
<evidence type="ECO:0000256" key="6">
    <source>
        <dbReference type="ARBA" id="ARBA00023118"/>
    </source>
</evidence>
<comment type="function">
    <text evidence="10">CRISPR (clustered regularly interspaced short palindromic repeat), is an adaptive immune system that provides protection against mobile genetic elements (viruses, transposable elements and conjugative plasmids). CRISPR clusters contain spacers, sequences complementary to antecedent mobile elements, and target invading nucleic acids. CRISPR clusters are transcribed and processed into CRISPR RNA (crRNA). Acts as a dsDNA endonuclease. Involved in the integration of spacer DNA into the CRISPR cassette.</text>
</comment>
<dbReference type="InterPro" id="IPR042206">
    <property type="entry name" value="CRISPR-assoc_Cas1_C"/>
</dbReference>
<evidence type="ECO:0000256" key="7">
    <source>
        <dbReference type="ARBA" id="ARBA00023125"/>
    </source>
</evidence>
<dbReference type="CDD" id="cd09721">
    <property type="entry name" value="Cas1_I-C"/>
    <property type="match status" value="1"/>
</dbReference>
<keyword evidence="8 10" id="KW-0464">Manganese</keyword>
<feature type="binding site" evidence="10">
    <location>
        <position position="245"/>
    </location>
    <ligand>
        <name>Mn(2+)</name>
        <dbReference type="ChEBI" id="CHEBI:29035"/>
    </ligand>
</feature>
<dbReference type="EMBL" id="CP021023">
    <property type="protein sequence ID" value="ARN56662.1"/>
    <property type="molecule type" value="Genomic_DNA"/>
</dbReference>
<dbReference type="PANTHER" id="PTHR34353">
    <property type="entry name" value="CRISPR-ASSOCIATED ENDONUCLEASE CAS1 1"/>
    <property type="match status" value="1"/>
</dbReference>